<reference evidence="1 2" key="1">
    <citation type="submission" date="2017-04" db="EMBL/GenBank/DDBJ databases">
        <title>Bacillus krulwichiae AM31D Genome sequencing and assembly.</title>
        <authorList>
            <person name="Krulwich T.A."/>
            <person name="Anastor L."/>
            <person name="Ehrlich R."/>
            <person name="Ehrlich G.D."/>
            <person name="Janto B."/>
        </authorList>
    </citation>
    <scope>NUCLEOTIDE SEQUENCE [LARGE SCALE GENOMIC DNA]</scope>
    <source>
        <strain evidence="1 2">AM31D</strain>
    </source>
</reference>
<dbReference type="InterPro" id="IPR015064">
    <property type="entry name" value="Sda"/>
</dbReference>
<evidence type="ECO:0000313" key="1">
    <source>
        <dbReference type="EMBL" id="ARK29471.1"/>
    </source>
</evidence>
<dbReference type="Pfam" id="PF08970">
    <property type="entry name" value="Sda"/>
    <property type="match status" value="1"/>
</dbReference>
<keyword evidence="2" id="KW-1185">Reference proteome</keyword>
<dbReference type="KEGG" id="bkw:BkAM31D_06160"/>
<name>A0A1X9MD40_9BACI</name>
<protein>
    <submittedName>
        <fullName evidence="1">Sporulation inhibitor A</fullName>
    </submittedName>
</protein>
<proteinExistence type="predicted"/>
<dbReference type="Proteomes" id="UP000193006">
    <property type="component" value="Chromosome"/>
</dbReference>
<evidence type="ECO:0000313" key="2">
    <source>
        <dbReference type="Proteomes" id="UP000193006"/>
    </source>
</evidence>
<dbReference type="SUPFAM" id="SSF100985">
    <property type="entry name" value="Sporulation inhibitor Sda"/>
    <property type="match status" value="1"/>
</dbReference>
<dbReference type="RefSeq" id="WP_084372170.1">
    <property type="nucleotide sequence ID" value="NZ_CP020814.1"/>
</dbReference>
<sequence length="58" mass="6913">MLQLLNDQFLLETYYHSINYQLDEEFLTLLRRELMIRNLLNSTHPSSISPPFSSNNLQ</sequence>
<organism evidence="1 2">
    <name type="scientific">Halalkalibacter krulwichiae</name>
    <dbReference type="NCBI Taxonomy" id="199441"/>
    <lineage>
        <taxon>Bacteria</taxon>
        <taxon>Bacillati</taxon>
        <taxon>Bacillota</taxon>
        <taxon>Bacilli</taxon>
        <taxon>Bacillales</taxon>
        <taxon>Bacillaceae</taxon>
        <taxon>Halalkalibacter</taxon>
    </lineage>
</organism>
<dbReference type="AlphaFoldDB" id="A0A1X9MD40"/>
<gene>
    <name evidence="1" type="ORF">BkAM31D_06160</name>
</gene>
<dbReference type="Gene3D" id="1.10.287.1100">
    <property type="entry name" value="Sporulation inhibitor A"/>
    <property type="match status" value="1"/>
</dbReference>
<accession>A0A1X9MD40</accession>
<dbReference type="EMBL" id="CP020814">
    <property type="protein sequence ID" value="ARK29471.1"/>
    <property type="molecule type" value="Genomic_DNA"/>
</dbReference>
<dbReference type="STRING" id="199441.BkAM31D_06160"/>
<dbReference type="InterPro" id="IPR036916">
    <property type="entry name" value="Sda_sf"/>
</dbReference>